<comment type="caution">
    <text evidence="2">The sequence shown here is derived from an EMBL/GenBank/DDBJ whole genome shotgun (WGS) entry which is preliminary data.</text>
</comment>
<accession>A0ABW2XR07</accession>
<evidence type="ECO:0000313" key="2">
    <source>
        <dbReference type="EMBL" id="MFD0687262.1"/>
    </source>
</evidence>
<dbReference type="EMBL" id="JBHTGP010000012">
    <property type="protein sequence ID" value="MFD0687262.1"/>
    <property type="molecule type" value="Genomic_DNA"/>
</dbReference>
<dbReference type="Proteomes" id="UP001597063">
    <property type="component" value="Unassembled WGS sequence"/>
</dbReference>
<name>A0ABW2XR07_9ACTN</name>
<proteinExistence type="predicted"/>
<keyword evidence="3" id="KW-1185">Reference proteome</keyword>
<gene>
    <name evidence="2" type="ORF">ACFQZM_22375</name>
</gene>
<reference evidence="3" key="1">
    <citation type="journal article" date="2019" name="Int. J. Syst. Evol. Microbiol.">
        <title>The Global Catalogue of Microorganisms (GCM) 10K type strain sequencing project: providing services to taxonomists for standard genome sequencing and annotation.</title>
        <authorList>
            <consortium name="The Broad Institute Genomics Platform"/>
            <consortium name="The Broad Institute Genome Sequencing Center for Infectious Disease"/>
            <person name="Wu L."/>
            <person name="Ma J."/>
        </authorList>
    </citation>
    <scope>NUCLEOTIDE SEQUENCE [LARGE SCALE GENOMIC DNA]</scope>
    <source>
        <strain evidence="3">JCM 9371</strain>
    </source>
</reference>
<protein>
    <submittedName>
        <fullName evidence="2">Uncharacterized protein</fullName>
    </submittedName>
</protein>
<evidence type="ECO:0000256" key="1">
    <source>
        <dbReference type="SAM" id="MobiDB-lite"/>
    </source>
</evidence>
<dbReference type="RefSeq" id="WP_378323538.1">
    <property type="nucleotide sequence ID" value="NZ_JBHTGP010000012.1"/>
</dbReference>
<feature type="region of interest" description="Disordered" evidence="1">
    <location>
        <begin position="1"/>
        <end position="26"/>
    </location>
</feature>
<evidence type="ECO:0000313" key="3">
    <source>
        <dbReference type="Proteomes" id="UP001597063"/>
    </source>
</evidence>
<organism evidence="2 3">
    <name type="scientific">Actinomadura fibrosa</name>
    <dbReference type="NCBI Taxonomy" id="111802"/>
    <lineage>
        <taxon>Bacteria</taxon>
        <taxon>Bacillati</taxon>
        <taxon>Actinomycetota</taxon>
        <taxon>Actinomycetes</taxon>
        <taxon>Streptosporangiales</taxon>
        <taxon>Thermomonosporaceae</taxon>
        <taxon>Actinomadura</taxon>
    </lineage>
</organism>
<sequence>MPASFQPVGPVPEVTEPASRSAERNAGAGFVVGVLTGGGTAAELGRSRHTHLLESAARLPELL</sequence>